<dbReference type="PANTHER" id="PTHR48207:SF3">
    <property type="entry name" value="SUCCINATE--HYDROXYMETHYLGLUTARATE COA-TRANSFERASE"/>
    <property type="match status" value="1"/>
</dbReference>
<dbReference type="Gene3D" id="3.40.50.10540">
    <property type="entry name" value="Crotonobetainyl-coa:carnitine coa-transferase, domain 1"/>
    <property type="match status" value="1"/>
</dbReference>
<dbReference type="SUPFAM" id="SSF89796">
    <property type="entry name" value="CoA-transferase family III (CaiB/BaiF)"/>
    <property type="match status" value="1"/>
</dbReference>
<keyword evidence="1 2" id="KW-0808">Transferase</keyword>
<dbReference type="EMBL" id="FZOW01000038">
    <property type="protein sequence ID" value="SNT53288.1"/>
    <property type="molecule type" value="Genomic_DNA"/>
</dbReference>
<dbReference type="RefSeq" id="WP_089252975.1">
    <property type="nucleotide sequence ID" value="NZ_FZOW01000038.1"/>
</dbReference>
<dbReference type="PANTHER" id="PTHR48207">
    <property type="entry name" value="SUCCINATE--HYDROXYMETHYLGLUTARATE COA-TRANSFERASE"/>
    <property type="match status" value="1"/>
</dbReference>
<accession>A0A239NG56</accession>
<gene>
    <name evidence="2" type="ORF">SAMN05421642_1386</name>
</gene>
<evidence type="ECO:0000256" key="1">
    <source>
        <dbReference type="ARBA" id="ARBA00022679"/>
    </source>
</evidence>
<dbReference type="Gene3D" id="3.30.1540.10">
    <property type="entry name" value="formyl-coa transferase, domain 3"/>
    <property type="match status" value="1"/>
</dbReference>
<dbReference type="AlphaFoldDB" id="A0A239NG56"/>
<dbReference type="GO" id="GO:0008410">
    <property type="term" value="F:CoA-transferase activity"/>
    <property type="evidence" value="ECO:0007669"/>
    <property type="project" value="TreeGrafter"/>
</dbReference>
<dbReference type="Proteomes" id="UP000198327">
    <property type="component" value="Unassembled WGS sequence"/>
</dbReference>
<dbReference type="InterPro" id="IPR023606">
    <property type="entry name" value="CoA-Trfase_III_dom_1_sf"/>
</dbReference>
<dbReference type="InterPro" id="IPR003673">
    <property type="entry name" value="CoA-Trfase_fam_III"/>
</dbReference>
<proteinExistence type="predicted"/>
<dbReference type="OrthoDB" id="9797653at2"/>
<evidence type="ECO:0000313" key="2">
    <source>
        <dbReference type="EMBL" id="SNT53288.1"/>
    </source>
</evidence>
<organism evidence="2 3">
    <name type="scientific">Rhodococcoides kyotonense</name>
    <dbReference type="NCBI Taxonomy" id="398843"/>
    <lineage>
        <taxon>Bacteria</taxon>
        <taxon>Bacillati</taxon>
        <taxon>Actinomycetota</taxon>
        <taxon>Actinomycetes</taxon>
        <taxon>Mycobacteriales</taxon>
        <taxon>Nocardiaceae</taxon>
        <taxon>Rhodococcoides</taxon>
    </lineage>
</organism>
<dbReference type="InterPro" id="IPR050483">
    <property type="entry name" value="CoA-transferase_III_domain"/>
</dbReference>
<evidence type="ECO:0000313" key="3">
    <source>
        <dbReference type="Proteomes" id="UP000198327"/>
    </source>
</evidence>
<dbReference type="Pfam" id="PF02515">
    <property type="entry name" value="CoA_transf_3"/>
    <property type="match status" value="1"/>
</dbReference>
<reference evidence="3" key="1">
    <citation type="submission" date="2017-06" db="EMBL/GenBank/DDBJ databases">
        <authorList>
            <person name="Varghese N."/>
            <person name="Submissions S."/>
        </authorList>
    </citation>
    <scope>NUCLEOTIDE SEQUENCE [LARGE SCALE GENOMIC DNA]</scope>
    <source>
        <strain evidence="3">JCM 23211</strain>
    </source>
</reference>
<dbReference type="InterPro" id="IPR044855">
    <property type="entry name" value="CoA-Trfase_III_dom3_sf"/>
</dbReference>
<protein>
    <submittedName>
        <fullName evidence="2">Formyl-CoA transferase</fullName>
    </submittedName>
</protein>
<sequence>MTTGPLDDILVLDLSRALAGPIAAMMLGDLGARVIKVEAPGTGDDSRTWGPPFVGPDDDPQSSYFMSVNRNKESIVLDLKSGEGKESLTRLIRRADVLIENLRPGAFDRLGFTTEELERINPRLILLSITGFGHDGPEGSRPGYDQIAQGEAGLMSVTGDTETGPTRIGVPIADVLAGVHGATGVSAALAGRAQTGKGMVVRTSLLAAAVSTHTFQGTKWTVGKQVAQPSGNHHPQIAPYGSFKCADGFVQIAVGSEGIWRKFAPVANLDPADPRFDTNSNRVDNRTALTATIEREFENRDRSDVLGELNIAGVPAGSIRTIDEVYGWEQTRSQGLLLDIDHPVVGPIQLPGPSLRVETADGTSLVRNSHIAPPTLGQHTADILEWIYGDESQSTVDDDELRSLDATRV</sequence>
<name>A0A239NG56_9NOCA</name>
<keyword evidence="3" id="KW-1185">Reference proteome</keyword>